<keyword evidence="1 4" id="KW-0808">Transferase</keyword>
<evidence type="ECO:0000256" key="1">
    <source>
        <dbReference type="ARBA" id="ARBA00022679"/>
    </source>
</evidence>
<dbReference type="PROSITE" id="PS51186">
    <property type="entry name" value="GNAT"/>
    <property type="match status" value="1"/>
</dbReference>
<accession>A0A502DWV6</accession>
<protein>
    <submittedName>
        <fullName evidence="4">GNAT family N-acetyltransferase</fullName>
    </submittedName>
</protein>
<reference evidence="4 5" key="1">
    <citation type="journal article" date="2019" name="Environ. Microbiol.">
        <title>Species interactions and distinct microbial communities in high Arctic permafrost affected cryosols are associated with the CH4 and CO2 gas fluxes.</title>
        <authorList>
            <person name="Altshuler I."/>
            <person name="Hamel J."/>
            <person name="Turney S."/>
            <person name="Magnuson E."/>
            <person name="Levesque R."/>
            <person name="Greer C."/>
            <person name="Whyte L.G."/>
        </authorList>
    </citation>
    <scope>NUCLEOTIDE SEQUENCE [LARGE SCALE GENOMIC DNA]</scope>
    <source>
        <strain evidence="4 5">S06.C</strain>
    </source>
</reference>
<comment type="caution">
    <text evidence="4">The sequence shown here is derived from an EMBL/GenBank/DDBJ whole genome shotgun (WGS) entry which is preliminary data.</text>
</comment>
<dbReference type="PANTHER" id="PTHR43877:SF2">
    <property type="entry name" value="AMINOALKYLPHOSPHONATE N-ACETYLTRANSFERASE-RELATED"/>
    <property type="match status" value="1"/>
</dbReference>
<organism evidence="4 5">
    <name type="scientific">Variovorax guangxiensis</name>
    <dbReference type="NCBI Taxonomy" id="1775474"/>
    <lineage>
        <taxon>Bacteria</taxon>
        <taxon>Pseudomonadati</taxon>
        <taxon>Pseudomonadota</taxon>
        <taxon>Betaproteobacteria</taxon>
        <taxon>Burkholderiales</taxon>
        <taxon>Comamonadaceae</taxon>
        <taxon>Variovorax</taxon>
    </lineage>
</organism>
<dbReference type="GO" id="GO:0016747">
    <property type="term" value="F:acyltransferase activity, transferring groups other than amino-acyl groups"/>
    <property type="evidence" value="ECO:0007669"/>
    <property type="project" value="InterPro"/>
</dbReference>
<dbReference type="Gene3D" id="3.40.630.30">
    <property type="match status" value="1"/>
</dbReference>
<dbReference type="InterPro" id="IPR000182">
    <property type="entry name" value="GNAT_dom"/>
</dbReference>
<evidence type="ECO:0000256" key="2">
    <source>
        <dbReference type="ARBA" id="ARBA00023315"/>
    </source>
</evidence>
<feature type="domain" description="N-acetyltransferase" evidence="3">
    <location>
        <begin position="4"/>
        <end position="169"/>
    </location>
</feature>
<dbReference type="CDD" id="cd04301">
    <property type="entry name" value="NAT_SF"/>
    <property type="match status" value="1"/>
</dbReference>
<dbReference type="InterPro" id="IPR016181">
    <property type="entry name" value="Acyl_CoA_acyltransferase"/>
</dbReference>
<evidence type="ECO:0000313" key="4">
    <source>
        <dbReference type="EMBL" id="TPG28640.1"/>
    </source>
</evidence>
<dbReference type="SUPFAM" id="SSF55729">
    <property type="entry name" value="Acyl-CoA N-acyltransferases (Nat)"/>
    <property type="match status" value="1"/>
</dbReference>
<dbReference type="RefSeq" id="WP_140840338.1">
    <property type="nucleotide sequence ID" value="NZ_RCZI01000002.1"/>
</dbReference>
<gene>
    <name evidence="4" type="ORF">EAH82_07525</name>
</gene>
<dbReference type="OrthoDB" id="6963588at2"/>
<dbReference type="Proteomes" id="UP000319212">
    <property type="component" value="Unassembled WGS sequence"/>
</dbReference>
<dbReference type="EMBL" id="RCZI01000002">
    <property type="protein sequence ID" value="TPG28640.1"/>
    <property type="molecule type" value="Genomic_DNA"/>
</dbReference>
<evidence type="ECO:0000259" key="3">
    <source>
        <dbReference type="PROSITE" id="PS51186"/>
    </source>
</evidence>
<name>A0A502DWV6_9BURK</name>
<evidence type="ECO:0000313" key="5">
    <source>
        <dbReference type="Proteomes" id="UP000319212"/>
    </source>
</evidence>
<sequence length="170" mass="18665">MTTNTLRPARTEDIPALINLILTQGPNPWNWLPPDDVARHVAQIATGEVNAVVAWVDDALQGVVTFCETQHFARYQPADRIARSQGYVCEAVVHRDAVGQGLGARLLRAAVDALQAQGVREVYIDRHEENAASAGMMRKVGFDVIDTFDEPAKRPNGSGRTTVCRIVFDD</sequence>
<keyword evidence="2" id="KW-0012">Acyltransferase</keyword>
<dbReference type="AlphaFoldDB" id="A0A502DWV6"/>
<dbReference type="Pfam" id="PF00583">
    <property type="entry name" value="Acetyltransf_1"/>
    <property type="match status" value="1"/>
</dbReference>
<proteinExistence type="predicted"/>
<dbReference type="InterPro" id="IPR050832">
    <property type="entry name" value="Bact_Acetyltransf"/>
</dbReference>
<dbReference type="PANTHER" id="PTHR43877">
    <property type="entry name" value="AMINOALKYLPHOSPHONATE N-ACETYLTRANSFERASE-RELATED-RELATED"/>
    <property type="match status" value="1"/>
</dbReference>